<dbReference type="Proteomes" id="UP001139502">
    <property type="component" value="Unassembled WGS sequence"/>
</dbReference>
<keyword evidence="3" id="KW-1185">Reference proteome</keyword>
<sequence>MNRPQAEHIAHIACAFRPEWPPAAVATELTHAVGNDLDIITATFLTARNPAHQTAKRIHTVLEELTGPFGTTTGPTTPQATVDRRPCPAHSWERATNCAACHSEIKAGQRTPADYGKAP</sequence>
<evidence type="ECO:0000256" key="1">
    <source>
        <dbReference type="SAM" id="MobiDB-lite"/>
    </source>
</evidence>
<dbReference type="EMBL" id="JANAFB010000017">
    <property type="protein sequence ID" value="MCP3426009.1"/>
    <property type="molecule type" value="Genomic_DNA"/>
</dbReference>
<name>A0A9X2KIN0_9MICC</name>
<organism evidence="2 3">
    <name type="scientific">Rothia santali</name>
    <dbReference type="NCBI Taxonomy" id="2949643"/>
    <lineage>
        <taxon>Bacteria</taxon>
        <taxon>Bacillati</taxon>
        <taxon>Actinomycetota</taxon>
        <taxon>Actinomycetes</taxon>
        <taxon>Micrococcales</taxon>
        <taxon>Micrococcaceae</taxon>
        <taxon>Rothia</taxon>
    </lineage>
</organism>
<evidence type="ECO:0000313" key="3">
    <source>
        <dbReference type="Proteomes" id="UP001139502"/>
    </source>
</evidence>
<feature type="region of interest" description="Disordered" evidence="1">
    <location>
        <begin position="66"/>
        <end position="88"/>
    </location>
</feature>
<dbReference type="AlphaFoldDB" id="A0A9X2KIN0"/>
<comment type="caution">
    <text evidence="2">The sequence shown here is derived from an EMBL/GenBank/DDBJ whole genome shotgun (WGS) entry which is preliminary data.</text>
</comment>
<evidence type="ECO:0000313" key="2">
    <source>
        <dbReference type="EMBL" id="MCP3426009.1"/>
    </source>
</evidence>
<protein>
    <submittedName>
        <fullName evidence="2">Uncharacterized protein</fullName>
    </submittedName>
</protein>
<proteinExistence type="predicted"/>
<accession>A0A9X2KIN0</accession>
<gene>
    <name evidence="2" type="ORF">NBM05_08340</name>
</gene>
<reference evidence="2" key="1">
    <citation type="submission" date="2022-06" db="EMBL/GenBank/DDBJ databases">
        <title>Rothia sp. isolated from sandalwood seedling.</title>
        <authorList>
            <person name="Tuikhar N."/>
            <person name="Kirdat K."/>
            <person name="Thorat V."/>
            <person name="Swetha P."/>
            <person name="Padma S."/>
            <person name="Sundararaj R."/>
            <person name="Yadav A."/>
        </authorList>
    </citation>
    <scope>NUCLEOTIDE SEQUENCE</scope>
    <source>
        <strain evidence="2">AR01</strain>
    </source>
</reference>
<dbReference type="RefSeq" id="WP_254166485.1">
    <property type="nucleotide sequence ID" value="NZ_JANAFB010000017.1"/>
</dbReference>
<feature type="compositionally biased region" description="Low complexity" evidence="1">
    <location>
        <begin position="66"/>
        <end position="78"/>
    </location>
</feature>